<dbReference type="PANTHER" id="PTHR30055:SF240">
    <property type="entry name" value="HTH-TYPE TRANSCRIPTIONAL REGULATOR ACRR"/>
    <property type="match status" value="1"/>
</dbReference>
<dbReference type="Gene3D" id="1.10.357.10">
    <property type="entry name" value="Tetracycline Repressor, domain 2"/>
    <property type="match status" value="1"/>
</dbReference>
<dbReference type="EMBL" id="JBHSMP010000037">
    <property type="protein sequence ID" value="MFC5431517.1"/>
    <property type="molecule type" value="Genomic_DNA"/>
</dbReference>
<name>A0ABW0JE97_9BURK</name>
<dbReference type="Pfam" id="PF08361">
    <property type="entry name" value="TetR_C_2"/>
    <property type="match status" value="1"/>
</dbReference>
<dbReference type="InterPro" id="IPR050109">
    <property type="entry name" value="HTH-type_TetR-like_transc_reg"/>
</dbReference>
<dbReference type="InterPro" id="IPR023772">
    <property type="entry name" value="DNA-bd_HTH_TetR-type_CS"/>
</dbReference>
<accession>A0ABW0JE97</accession>
<dbReference type="PRINTS" id="PR00455">
    <property type="entry name" value="HTHTETR"/>
</dbReference>
<evidence type="ECO:0000256" key="5">
    <source>
        <dbReference type="PROSITE-ProRule" id="PRU00335"/>
    </source>
</evidence>
<evidence type="ECO:0000313" key="8">
    <source>
        <dbReference type="Proteomes" id="UP001596103"/>
    </source>
</evidence>
<evidence type="ECO:0000256" key="3">
    <source>
        <dbReference type="ARBA" id="ARBA00023125"/>
    </source>
</evidence>
<dbReference type="InterPro" id="IPR036271">
    <property type="entry name" value="Tet_transcr_reg_TetR-rel_C_sf"/>
</dbReference>
<dbReference type="SUPFAM" id="SSF48498">
    <property type="entry name" value="Tetracyclin repressor-like, C-terminal domain"/>
    <property type="match status" value="1"/>
</dbReference>
<evidence type="ECO:0000256" key="4">
    <source>
        <dbReference type="ARBA" id="ARBA00023163"/>
    </source>
</evidence>
<feature type="DNA-binding region" description="H-T-H motif" evidence="5">
    <location>
        <begin position="33"/>
        <end position="52"/>
    </location>
</feature>
<dbReference type="InterPro" id="IPR001647">
    <property type="entry name" value="HTH_TetR"/>
</dbReference>
<dbReference type="InterPro" id="IPR013572">
    <property type="entry name" value="Tscrpt_reg_MAATS_C"/>
</dbReference>
<dbReference type="SUPFAM" id="SSF46689">
    <property type="entry name" value="Homeodomain-like"/>
    <property type="match status" value="1"/>
</dbReference>
<feature type="domain" description="HTH tetR-type" evidence="6">
    <location>
        <begin position="10"/>
        <end position="70"/>
    </location>
</feature>
<keyword evidence="2" id="KW-0805">Transcription regulation</keyword>
<evidence type="ECO:0000256" key="2">
    <source>
        <dbReference type="ARBA" id="ARBA00023015"/>
    </source>
</evidence>
<proteinExistence type="predicted"/>
<dbReference type="Pfam" id="PF00440">
    <property type="entry name" value="TetR_N"/>
    <property type="match status" value="1"/>
</dbReference>
<gene>
    <name evidence="7" type="ORF">ACFPTO_22325</name>
</gene>
<evidence type="ECO:0000259" key="6">
    <source>
        <dbReference type="PROSITE" id="PS50977"/>
    </source>
</evidence>
<dbReference type="RefSeq" id="WP_377714805.1">
    <property type="nucleotide sequence ID" value="NZ_JBHSMP010000037.1"/>
</dbReference>
<sequence length="219" mass="24665">MVRRTKEEALETRSRILDAAEQVFFEKGVSRTSLADIAKAAGVTRGAIYWHFTNKGDVFTAMFDRVVLPLDELKAATTDPSEPDPLGRIRDLCVLCLRNTATDTRRRRVFEILFLKCEFVEEMGPVMARHQSTMREGLERIRDGLRNAISKCQLPADLDVERAARVLHSFITGALRDMAILPDIFDVATSADQHVDAMLDTLRYSQVLRTGTPAKKEPT</sequence>
<organism evidence="7 8">
    <name type="scientific">Paraburkholderia denitrificans</name>
    <dbReference type="NCBI Taxonomy" id="694025"/>
    <lineage>
        <taxon>Bacteria</taxon>
        <taxon>Pseudomonadati</taxon>
        <taxon>Pseudomonadota</taxon>
        <taxon>Betaproteobacteria</taxon>
        <taxon>Burkholderiales</taxon>
        <taxon>Burkholderiaceae</taxon>
        <taxon>Paraburkholderia</taxon>
    </lineage>
</organism>
<dbReference type="PROSITE" id="PS50977">
    <property type="entry name" value="HTH_TETR_2"/>
    <property type="match status" value="1"/>
</dbReference>
<keyword evidence="8" id="KW-1185">Reference proteome</keyword>
<dbReference type="PROSITE" id="PS01081">
    <property type="entry name" value="HTH_TETR_1"/>
    <property type="match status" value="1"/>
</dbReference>
<keyword evidence="4" id="KW-0804">Transcription</keyword>
<evidence type="ECO:0000313" key="7">
    <source>
        <dbReference type="EMBL" id="MFC5431517.1"/>
    </source>
</evidence>
<dbReference type="Proteomes" id="UP001596103">
    <property type="component" value="Unassembled WGS sequence"/>
</dbReference>
<reference evidence="8" key="1">
    <citation type="journal article" date="2019" name="Int. J. Syst. Evol. Microbiol.">
        <title>The Global Catalogue of Microorganisms (GCM) 10K type strain sequencing project: providing services to taxonomists for standard genome sequencing and annotation.</title>
        <authorList>
            <consortium name="The Broad Institute Genomics Platform"/>
            <consortium name="The Broad Institute Genome Sequencing Center for Infectious Disease"/>
            <person name="Wu L."/>
            <person name="Ma J."/>
        </authorList>
    </citation>
    <scope>NUCLEOTIDE SEQUENCE [LARGE SCALE GENOMIC DNA]</scope>
    <source>
        <strain evidence="8">CCUG 56042</strain>
    </source>
</reference>
<dbReference type="PANTHER" id="PTHR30055">
    <property type="entry name" value="HTH-TYPE TRANSCRIPTIONAL REGULATOR RUTR"/>
    <property type="match status" value="1"/>
</dbReference>
<dbReference type="InterPro" id="IPR009057">
    <property type="entry name" value="Homeodomain-like_sf"/>
</dbReference>
<keyword evidence="1" id="KW-0678">Repressor</keyword>
<protein>
    <submittedName>
        <fullName evidence="7">TetR family transcriptional regulator</fullName>
    </submittedName>
</protein>
<keyword evidence="3 5" id="KW-0238">DNA-binding</keyword>
<comment type="caution">
    <text evidence="7">The sequence shown here is derived from an EMBL/GenBank/DDBJ whole genome shotgun (WGS) entry which is preliminary data.</text>
</comment>
<evidence type="ECO:0000256" key="1">
    <source>
        <dbReference type="ARBA" id="ARBA00022491"/>
    </source>
</evidence>